<keyword evidence="4 9" id="KW-0812">Transmembrane</keyword>
<feature type="transmembrane region" description="Helical" evidence="9">
    <location>
        <begin position="100"/>
        <end position="124"/>
    </location>
</feature>
<evidence type="ECO:0000256" key="8">
    <source>
        <dbReference type="SAM" id="MobiDB-lite"/>
    </source>
</evidence>
<evidence type="ECO:0000313" key="12">
    <source>
        <dbReference type="Proteomes" id="UP000469559"/>
    </source>
</evidence>
<evidence type="ECO:0000256" key="5">
    <source>
        <dbReference type="ARBA" id="ARBA00022989"/>
    </source>
</evidence>
<feature type="transmembrane region" description="Helical" evidence="9">
    <location>
        <begin position="443"/>
        <end position="460"/>
    </location>
</feature>
<evidence type="ECO:0000256" key="9">
    <source>
        <dbReference type="SAM" id="Phobius"/>
    </source>
</evidence>
<evidence type="ECO:0000256" key="6">
    <source>
        <dbReference type="ARBA" id="ARBA00023136"/>
    </source>
</evidence>
<evidence type="ECO:0000259" key="10">
    <source>
        <dbReference type="PROSITE" id="PS50850"/>
    </source>
</evidence>
<reference evidence="11 12" key="1">
    <citation type="submission" date="2018-05" db="EMBL/GenBank/DDBJ databases">
        <title>Whole genome sequencing for identification of molecular markers to develop diagnostic detection tools for the regulated plant pathogen Lachnellula willkommii.</title>
        <authorList>
            <person name="Giroux E."/>
            <person name="Bilodeau G."/>
        </authorList>
    </citation>
    <scope>NUCLEOTIDE SEQUENCE [LARGE SCALE GENOMIC DNA]</scope>
    <source>
        <strain evidence="11 12">CBS 203.66</strain>
    </source>
</reference>
<dbReference type="Pfam" id="PF00083">
    <property type="entry name" value="Sugar_tr"/>
    <property type="match status" value="1"/>
</dbReference>
<dbReference type="Proteomes" id="UP000469559">
    <property type="component" value="Unassembled WGS sequence"/>
</dbReference>
<feature type="region of interest" description="Disordered" evidence="8">
    <location>
        <begin position="522"/>
        <end position="541"/>
    </location>
</feature>
<dbReference type="InterPro" id="IPR050360">
    <property type="entry name" value="MFS_Sugar_Transporters"/>
</dbReference>
<dbReference type="OrthoDB" id="4142200at2759"/>
<protein>
    <submittedName>
        <fullName evidence="11">MFS glucose transporter mfs1</fullName>
    </submittedName>
</protein>
<feature type="transmembrane region" description="Helical" evidence="9">
    <location>
        <begin position="300"/>
        <end position="323"/>
    </location>
</feature>
<feature type="transmembrane region" description="Helical" evidence="9">
    <location>
        <begin position="50"/>
        <end position="71"/>
    </location>
</feature>
<evidence type="ECO:0000256" key="2">
    <source>
        <dbReference type="ARBA" id="ARBA00010992"/>
    </source>
</evidence>
<dbReference type="PROSITE" id="PS50850">
    <property type="entry name" value="MFS"/>
    <property type="match status" value="1"/>
</dbReference>
<dbReference type="Gene3D" id="1.20.1250.20">
    <property type="entry name" value="MFS general substrate transporter like domains"/>
    <property type="match status" value="1"/>
</dbReference>
<sequence>MYQATNVYFICAFAAIGGGLFGFDISSMSGVLGTQAYKVYFGNPVSYRQGGITCAMPFGSLVGALSSSYVADRYSRRASIQIASIFWIVGSIIQCASQDIAMLVVGRVVAGVCVGIASSICPVYQAEIAPKEIRGRVVSLQQWAITWGILIQYFIQYGASWVGAGPDDINQPTSAFRIPWGIQIVPAVLLFFGMYFLPKSPRWLASKDRWDEAIQVLANLHGGGDLNHPKVLAEYKEIEEALRFDREEAISSYRQLVEPRMLKRVLLGMSIQAWSQLCGMNVMMYYVVYIMEGANIASPLLTASIQYILNVLLTLPAIVYLDLFGRRPAMLIGSFLMMSFLFIVGALQASYGSPPLNDGKKHDTSWIIQDNKAVSKAIVAMTYLFVCSFATTWGPTSWTYPSEIFPTKIRAKAVSLATASNWFWNCVLAFAVPPLLWNINWKMYMIFATFNGAAFIHMFLTAPETKGKTLEEMDEVFDSGLPAWKSLPRGSRLDQLQKDIEAGNLKITAPVVGVADSNTNTEKAAVAETTTAEETTGAGTR</sequence>
<evidence type="ECO:0000256" key="4">
    <source>
        <dbReference type="ARBA" id="ARBA00022692"/>
    </source>
</evidence>
<comment type="subcellular location">
    <subcellularLocation>
        <location evidence="1">Membrane</location>
        <topology evidence="1">Multi-pass membrane protein</topology>
    </subcellularLocation>
</comment>
<dbReference type="GO" id="GO:0005351">
    <property type="term" value="F:carbohydrate:proton symporter activity"/>
    <property type="evidence" value="ECO:0007669"/>
    <property type="project" value="TreeGrafter"/>
</dbReference>
<proteinExistence type="inferred from homology"/>
<evidence type="ECO:0000256" key="3">
    <source>
        <dbReference type="ARBA" id="ARBA00022448"/>
    </source>
</evidence>
<keyword evidence="11" id="KW-0762">Sugar transport</keyword>
<dbReference type="SUPFAM" id="SSF103473">
    <property type="entry name" value="MFS general substrate transporter"/>
    <property type="match status" value="1"/>
</dbReference>
<dbReference type="PANTHER" id="PTHR48022">
    <property type="entry name" value="PLASTIDIC GLUCOSE TRANSPORTER 4"/>
    <property type="match status" value="1"/>
</dbReference>
<dbReference type="InterPro" id="IPR005828">
    <property type="entry name" value="MFS_sugar_transport-like"/>
</dbReference>
<evidence type="ECO:0000256" key="7">
    <source>
        <dbReference type="RuleBase" id="RU003346"/>
    </source>
</evidence>
<dbReference type="CDD" id="cd17356">
    <property type="entry name" value="MFS_HXT"/>
    <property type="match status" value="1"/>
</dbReference>
<dbReference type="PROSITE" id="PS00217">
    <property type="entry name" value="SUGAR_TRANSPORT_2"/>
    <property type="match status" value="1"/>
</dbReference>
<dbReference type="GO" id="GO:0016020">
    <property type="term" value="C:membrane"/>
    <property type="evidence" value="ECO:0007669"/>
    <property type="project" value="UniProtKB-SubCell"/>
</dbReference>
<feature type="transmembrane region" description="Helical" evidence="9">
    <location>
        <begin position="414"/>
        <end position="437"/>
    </location>
</feature>
<feature type="transmembrane region" description="Helical" evidence="9">
    <location>
        <begin position="144"/>
        <end position="164"/>
    </location>
</feature>
<organism evidence="11 12">
    <name type="scientific">Lachnellula arida</name>
    <dbReference type="NCBI Taxonomy" id="1316785"/>
    <lineage>
        <taxon>Eukaryota</taxon>
        <taxon>Fungi</taxon>
        <taxon>Dikarya</taxon>
        <taxon>Ascomycota</taxon>
        <taxon>Pezizomycotina</taxon>
        <taxon>Leotiomycetes</taxon>
        <taxon>Helotiales</taxon>
        <taxon>Lachnaceae</taxon>
        <taxon>Lachnellula</taxon>
    </lineage>
</organism>
<comment type="similarity">
    <text evidence="2 7">Belongs to the major facilitator superfamily. Sugar transporter (TC 2.A.1.1) family.</text>
</comment>
<comment type="caution">
    <text evidence="11">The sequence shown here is derived from an EMBL/GenBank/DDBJ whole genome shotgun (WGS) entry which is preliminary data.</text>
</comment>
<keyword evidence="3 7" id="KW-0813">Transport</keyword>
<dbReference type="EMBL" id="QGMF01000462">
    <property type="protein sequence ID" value="TVY15696.1"/>
    <property type="molecule type" value="Genomic_DNA"/>
</dbReference>
<feature type="transmembrane region" description="Helical" evidence="9">
    <location>
        <begin position="265"/>
        <end position="288"/>
    </location>
</feature>
<dbReference type="InterPro" id="IPR005829">
    <property type="entry name" value="Sugar_transporter_CS"/>
</dbReference>
<dbReference type="PROSITE" id="PS00216">
    <property type="entry name" value="SUGAR_TRANSPORT_1"/>
    <property type="match status" value="1"/>
</dbReference>
<keyword evidence="12" id="KW-1185">Reference proteome</keyword>
<dbReference type="NCBIfam" id="TIGR00879">
    <property type="entry name" value="SP"/>
    <property type="match status" value="1"/>
</dbReference>
<dbReference type="AlphaFoldDB" id="A0A8T9B899"/>
<feature type="domain" description="Major facilitator superfamily (MFS) profile" evidence="10">
    <location>
        <begin position="10"/>
        <end position="466"/>
    </location>
</feature>
<gene>
    <name evidence="11" type="primary">mfs1_3</name>
    <name evidence="11" type="ORF">LARI1_G005734</name>
</gene>
<dbReference type="InterPro" id="IPR020846">
    <property type="entry name" value="MFS_dom"/>
</dbReference>
<feature type="transmembrane region" description="Helical" evidence="9">
    <location>
        <begin position="176"/>
        <end position="197"/>
    </location>
</feature>
<evidence type="ECO:0000313" key="11">
    <source>
        <dbReference type="EMBL" id="TVY15696.1"/>
    </source>
</evidence>
<dbReference type="InterPro" id="IPR036259">
    <property type="entry name" value="MFS_trans_sf"/>
</dbReference>
<dbReference type="PRINTS" id="PR00171">
    <property type="entry name" value="SUGRTRNSPORT"/>
</dbReference>
<dbReference type="PANTHER" id="PTHR48022:SF35">
    <property type="entry name" value="MAJOR FACILITATOR SUPERFAMILY (MFS) PROFILE DOMAIN-CONTAINING PROTEIN"/>
    <property type="match status" value="1"/>
</dbReference>
<dbReference type="FunFam" id="1.20.1250.20:FF:000026">
    <property type="entry name" value="MFS quinate transporter QutD"/>
    <property type="match status" value="1"/>
</dbReference>
<feature type="transmembrane region" description="Helical" evidence="9">
    <location>
        <begin position="7"/>
        <end position="30"/>
    </location>
</feature>
<accession>A0A8T9B899</accession>
<feature type="transmembrane region" description="Helical" evidence="9">
    <location>
        <begin position="78"/>
        <end position="94"/>
    </location>
</feature>
<keyword evidence="6 9" id="KW-0472">Membrane</keyword>
<dbReference type="InterPro" id="IPR003663">
    <property type="entry name" value="Sugar/inositol_transpt"/>
</dbReference>
<name>A0A8T9B899_9HELO</name>
<keyword evidence="5 9" id="KW-1133">Transmembrane helix</keyword>
<feature type="transmembrane region" description="Helical" evidence="9">
    <location>
        <begin position="330"/>
        <end position="353"/>
    </location>
</feature>
<evidence type="ECO:0000256" key="1">
    <source>
        <dbReference type="ARBA" id="ARBA00004141"/>
    </source>
</evidence>
<feature type="transmembrane region" description="Helical" evidence="9">
    <location>
        <begin position="373"/>
        <end position="393"/>
    </location>
</feature>